<dbReference type="SUPFAM" id="SSF46689">
    <property type="entry name" value="Homeodomain-like"/>
    <property type="match status" value="1"/>
</dbReference>
<protein>
    <submittedName>
        <fullName evidence="5">AcrR family transcriptional regulator</fullName>
    </submittedName>
</protein>
<proteinExistence type="predicted"/>
<accession>A0ABU0AK05</accession>
<keyword evidence="2 3" id="KW-0238">DNA-binding</keyword>
<evidence type="ECO:0000256" key="1">
    <source>
        <dbReference type="ARBA" id="ARBA00022491"/>
    </source>
</evidence>
<keyword evidence="6" id="KW-1185">Reference proteome</keyword>
<gene>
    <name evidence="5" type="ORF">J2S17_003487</name>
</gene>
<comment type="caution">
    <text evidence="5">The sequence shown here is derived from an EMBL/GenBank/DDBJ whole genome shotgun (WGS) entry which is preliminary data.</text>
</comment>
<dbReference type="Pfam" id="PF00440">
    <property type="entry name" value="TetR_N"/>
    <property type="match status" value="1"/>
</dbReference>
<feature type="domain" description="HTH tetR-type" evidence="4">
    <location>
        <begin position="13"/>
        <end position="73"/>
    </location>
</feature>
<dbReference type="PANTHER" id="PTHR43479:SF7">
    <property type="entry name" value="TETR-FAMILY TRANSCRIPTIONAL REGULATOR"/>
    <property type="match status" value="1"/>
</dbReference>
<reference evidence="5 6" key="1">
    <citation type="submission" date="2023-07" db="EMBL/GenBank/DDBJ databases">
        <title>Genomic Encyclopedia of Type Strains, Phase IV (KMG-IV): sequencing the most valuable type-strain genomes for metagenomic binning, comparative biology and taxonomic classification.</title>
        <authorList>
            <person name="Goeker M."/>
        </authorList>
    </citation>
    <scope>NUCLEOTIDE SEQUENCE [LARGE SCALE GENOMIC DNA]</scope>
    <source>
        <strain evidence="5 6">DSM 23494</strain>
    </source>
</reference>
<sequence>MTDQPNKSTKQNERTKSHLKKAFISLVDEKGYSHVSVTDIIKRAEYNRTTFYLHYRDKQDLTEELRQEMFDAIKNASINRYVKGKNIHITNMGPQSFELMHFIYKNQDFFNLYLKNDTIPGLYKDLPQAIYEVLEESFILTAVNKSDINYSAHKLYMANGTAGLILEWIKNGYRMTADEMSMQLIHILQSFAKDFSIVSKHRS</sequence>
<dbReference type="Gene3D" id="1.10.357.10">
    <property type="entry name" value="Tetracycline Repressor, domain 2"/>
    <property type="match status" value="1"/>
</dbReference>
<dbReference type="Proteomes" id="UP001238088">
    <property type="component" value="Unassembled WGS sequence"/>
</dbReference>
<feature type="DNA-binding region" description="H-T-H motif" evidence="3">
    <location>
        <begin position="36"/>
        <end position="55"/>
    </location>
</feature>
<evidence type="ECO:0000313" key="5">
    <source>
        <dbReference type="EMBL" id="MDQ0271599.1"/>
    </source>
</evidence>
<evidence type="ECO:0000256" key="2">
    <source>
        <dbReference type="ARBA" id="ARBA00023125"/>
    </source>
</evidence>
<evidence type="ECO:0000259" key="4">
    <source>
        <dbReference type="PROSITE" id="PS50977"/>
    </source>
</evidence>
<evidence type="ECO:0000256" key="3">
    <source>
        <dbReference type="PROSITE-ProRule" id="PRU00335"/>
    </source>
</evidence>
<dbReference type="RefSeq" id="WP_307476860.1">
    <property type="nucleotide sequence ID" value="NZ_JAUSUB010000016.1"/>
</dbReference>
<dbReference type="PROSITE" id="PS50977">
    <property type="entry name" value="HTH_TETR_2"/>
    <property type="match status" value="1"/>
</dbReference>
<keyword evidence="1" id="KW-0678">Repressor</keyword>
<name>A0ABU0AK05_9BACI</name>
<dbReference type="InterPro" id="IPR009057">
    <property type="entry name" value="Homeodomain-like_sf"/>
</dbReference>
<dbReference type="InterPro" id="IPR039532">
    <property type="entry name" value="TetR_C_Firmicutes"/>
</dbReference>
<evidence type="ECO:0000313" key="6">
    <source>
        <dbReference type="Proteomes" id="UP001238088"/>
    </source>
</evidence>
<dbReference type="PANTHER" id="PTHR43479">
    <property type="entry name" value="ACREF/ENVCD OPERON REPRESSOR-RELATED"/>
    <property type="match status" value="1"/>
</dbReference>
<dbReference type="EMBL" id="JAUSUB010000016">
    <property type="protein sequence ID" value="MDQ0271599.1"/>
    <property type="molecule type" value="Genomic_DNA"/>
</dbReference>
<organism evidence="5 6">
    <name type="scientific">Cytobacillus purgationiresistens</name>
    <dbReference type="NCBI Taxonomy" id="863449"/>
    <lineage>
        <taxon>Bacteria</taxon>
        <taxon>Bacillati</taxon>
        <taxon>Bacillota</taxon>
        <taxon>Bacilli</taxon>
        <taxon>Bacillales</taxon>
        <taxon>Bacillaceae</taxon>
        <taxon>Cytobacillus</taxon>
    </lineage>
</organism>
<dbReference type="InterPro" id="IPR050624">
    <property type="entry name" value="HTH-type_Tx_Regulator"/>
</dbReference>
<dbReference type="InterPro" id="IPR001647">
    <property type="entry name" value="HTH_TetR"/>
</dbReference>
<dbReference type="Pfam" id="PF14278">
    <property type="entry name" value="TetR_C_8"/>
    <property type="match status" value="1"/>
</dbReference>